<dbReference type="Gene3D" id="3.40.50.720">
    <property type="entry name" value="NAD(P)-binding Rossmann-like Domain"/>
    <property type="match status" value="1"/>
</dbReference>
<dbReference type="SUPFAM" id="SSF51735">
    <property type="entry name" value="NAD(P)-binding Rossmann-fold domains"/>
    <property type="match status" value="1"/>
</dbReference>
<evidence type="ECO:0000313" key="2">
    <source>
        <dbReference type="Proteomes" id="UP000651050"/>
    </source>
</evidence>
<reference evidence="1" key="1">
    <citation type="submission" date="2020-11" db="EMBL/GenBank/DDBJ databases">
        <title>Bacterial whole genome sequence for Caenimonas sp. DR4.4.</title>
        <authorList>
            <person name="Le V."/>
            <person name="Ko S.-R."/>
            <person name="Ahn C.-Y."/>
            <person name="Oh H.-M."/>
        </authorList>
    </citation>
    <scope>NUCLEOTIDE SEQUENCE</scope>
    <source>
        <strain evidence="1">DR4.4</strain>
    </source>
</reference>
<dbReference type="Proteomes" id="UP000651050">
    <property type="component" value="Unassembled WGS sequence"/>
</dbReference>
<dbReference type="PANTHER" id="PTHR48079:SF6">
    <property type="entry name" value="NAD(P)-BINDING DOMAIN-CONTAINING PROTEIN-RELATED"/>
    <property type="match status" value="1"/>
</dbReference>
<name>A0A931H8D9_9BURK</name>
<organism evidence="1 2">
    <name type="scientific">Caenimonas aquaedulcis</name>
    <dbReference type="NCBI Taxonomy" id="2793270"/>
    <lineage>
        <taxon>Bacteria</taxon>
        <taxon>Pseudomonadati</taxon>
        <taxon>Pseudomonadota</taxon>
        <taxon>Betaproteobacteria</taxon>
        <taxon>Burkholderiales</taxon>
        <taxon>Comamonadaceae</taxon>
        <taxon>Caenimonas</taxon>
    </lineage>
</organism>
<proteinExistence type="predicted"/>
<comment type="caution">
    <text evidence="1">The sequence shown here is derived from an EMBL/GenBank/DDBJ whole genome shotgun (WGS) entry which is preliminary data.</text>
</comment>
<dbReference type="InterPro" id="IPR051783">
    <property type="entry name" value="NAD(P)-dependent_oxidoreduct"/>
</dbReference>
<dbReference type="RefSeq" id="WP_196988241.1">
    <property type="nucleotide sequence ID" value="NZ_JADWYS010000001.1"/>
</dbReference>
<dbReference type="InterPro" id="IPR036291">
    <property type="entry name" value="NAD(P)-bd_dom_sf"/>
</dbReference>
<dbReference type="GO" id="GO:0004029">
    <property type="term" value="F:aldehyde dehydrogenase (NAD+) activity"/>
    <property type="evidence" value="ECO:0007669"/>
    <property type="project" value="TreeGrafter"/>
</dbReference>
<dbReference type="GO" id="GO:0005737">
    <property type="term" value="C:cytoplasm"/>
    <property type="evidence" value="ECO:0007669"/>
    <property type="project" value="TreeGrafter"/>
</dbReference>
<evidence type="ECO:0000313" key="1">
    <source>
        <dbReference type="EMBL" id="MBG9390506.1"/>
    </source>
</evidence>
<dbReference type="PANTHER" id="PTHR48079">
    <property type="entry name" value="PROTEIN YEEZ"/>
    <property type="match status" value="1"/>
</dbReference>
<sequence>MPSAQAPSPQRLLILGGTGLCGPHQVRYALERGHTVTLFNRGRTQLPPDIAADVEQLHGDRAAGDLRALQGRTWDVCIDNPTTLPAWARNSSQQLAGSVDRYIFISTISVYADLRGPVDESSVVHRYEGTDPYAESMETLRASGFQLYGPLKVVSEDEVRKVFPSASAIVRPGLIVGPGDQTDRFTYWPLRLRRGGEVLAPGSPDDPVQFIDARDLGEWTIRLAEQRATGVFNATGPGEPTTFGQVLDTIRATVDANASLTWVPADFLEQQGVSPWVDMPAWVPPDGEAGGMMRADIGKALTTGLTFRPLADTVRATLAWFDALPQERQEAARAGLTAEREAQVLQAWKKAATPASP</sequence>
<accession>A0A931H8D9</accession>
<keyword evidence="2" id="KW-1185">Reference proteome</keyword>
<protein>
    <submittedName>
        <fullName evidence="1">Epimerase</fullName>
    </submittedName>
</protein>
<dbReference type="EMBL" id="JADWYS010000001">
    <property type="protein sequence ID" value="MBG9390506.1"/>
    <property type="molecule type" value="Genomic_DNA"/>
</dbReference>
<gene>
    <name evidence="1" type="ORF">I5803_20920</name>
</gene>
<dbReference type="AlphaFoldDB" id="A0A931H8D9"/>